<feature type="transmembrane region" description="Helical" evidence="9">
    <location>
        <begin position="305"/>
        <end position="338"/>
    </location>
</feature>
<dbReference type="InParanoid" id="A0A1X7U319"/>
<dbReference type="STRING" id="400682.A0A1X7U319"/>
<keyword evidence="5 9" id="KW-1133">Transmembrane helix</keyword>
<dbReference type="EnsemblMetazoa" id="Aqu2.1.22063_001">
    <property type="protein sequence ID" value="Aqu2.1.22063_001"/>
    <property type="gene ID" value="Aqu2.1.22063"/>
</dbReference>
<protein>
    <recommendedName>
        <fullName evidence="14">ABC transporter domain-containing protein</fullName>
    </recommendedName>
</protein>
<evidence type="ECO:0000256" key="6">
    <source>
        <dbReference type="ARBA" id="ARBA00023136"/>
    </source>
</evidence>
<evidence type="ECO:0000256" key="9">
    <source>
        <dbReference type="SAM" id="Phobius"/>
    </source>
</evidence>
<evidence type="ECO:0000256" key="5">
    <source>
        <dbReference type="ARBA" id="ARBA00022989"/>
    </source>
</evidence>
<keyword evidence="2 9" id="KW-0812">Transmembrane</keyword>
<dbReference type="OrthoDB" id="6500128at2759"/>
<dbReference type="Gene3D" id="3.40.50.300">
    <property type="entry name" value="P-loop containing nucleotide triphosphate hydrolases"/>
    <property type="match status" value="1"/>
</dbReference>
<keyword evidence="4" id="KW-0067">ATP-binding</keyword>
<dbReference type="eggNOG" id="KOG0055">
    <property type="taxonomic scope" value="Eukaryota"/>
</dbReference>
<evidence type="ECO:0000259" key="10">
    <source>
        <dbReference type="PROSITE" id="PS50893"/>
    </source>
</evidence>
<dbReference type="KEGG" id="aqu:100632887"/>
<feature type="compositionally biased region" description="Polar residues" evidence="8">
    <location>
        <begin position="947"/>
        <end position="956"/>
    </location>
</feature>
<proteinExistence type="inferred from homology"/>
<reference evidence="12" key="2">
    <citation type="submission" date="2017-05" db="UniProtKB">
        <authorList>
            <consortium name="EnsemblMetazoa"/>
        </authorList>
    </citation>
    <scope>IDENTIFICATION</scope>
</reference>
<dbReference type="InterPro" id="IPR027417">
    <property type="entry name" value="P-loop_NTPase"/>
</dbReference>
<accession>A0A1X7U319</accession>
<dbReference type="Pfam" id="PF00664">
    <property type="entry name" value="ABC_membrane"/>
    <property type="match status" value="1"/>
</dbReference>
<keyword evidence="3" id="KW-0547">Nucleotide-binding</keyword>
<dbReference type="GO" id="GO:0005524">
    <property type="term" value="F:ATP binding"/>
    <property type="evidence" value="ECO:0007669"/>
    <property type="project" value="UniProtKB-KW"/>
</dbReference>
<evidence type="ECO:0000313" key="12">
    <source>
        <dbReference type="EnsemblMetazoa" id="Aqu2.1.22063_001"/>
    </source>
</evidence>
<evidence type="ECO:0000256" key="7">
    <source>
        <dbReference type="ARBA" id="ARBA00024363"/>
    </source>
</evidence>
<dbReference type="InterPro" id="IPR039421">
    <property type="entry name" value="Type_1_exporter"/>
</dbReference>
<feature type="region of interest" description="Disordered" evidence="8">
    <location>
        <begin position="921"/>
        <end position="956"/>
    </location>
</feature>
<dbReference type="InterPro" id="IPR003593">
    <property type="entry name" value="AAA+_ATPase"/>
</dbReference>
<feature type="domain" description="ABC transmembrane type-1" evidence="11">
    <location>
        <begin position="266"/>
        <end position="551"/>
    </location>
</feature>
<feature type="domain" description="ABC transporter" evidence="10">
    <location>
        <begin position="600"/>
        <end position="840"/>
    </location>
</feature>
<evidence type="ECO:0008006" key="14">
    <source>
        <dbReference type="Google" id="ProtNLM"/>
    </source>
</evidence>
<dbReference type="PANTHER" id="PTHR24221">
    <property type="entry name" value="ATP-BINDING CASSETTE SUB-FAMILY B"/>
    <property type="match status" value="1"/>
</dbReference>
<evidence type="ECO:0000256" key="4">
    <source>
        <dbReference type="ARBA" id="ARBA00022840"/>
    </source>
</evidence>
<dbReference type="EnsemblMetazoa" id="XM_003389092.2">
    <property type="protein sequence ID" value="XP_003389140.1"/>
    <property type="gene ID" value="LOC100632887"/>
</dbReference>
<dbReference type="SMART" id="SM00382">
    <property type="entry name" value="AAA"/>
    <property type="match status" value="1"/>
</dbReference>
<feature type="transmembrane region" description="Helical" evidence="9">
    <location>
        <begin position="488"/>
        <end position="514"/>
    </location>
</feature>
<dbReference type="Proteomes" id="UP000007879">
    <property type="component" value="Unassembled WGS sequence"/>
</dbReference>
<feature type="transmembrane region" description="Helical" evidence="9">
    <location>
        <begin position="265"/>
        <end position="290"/>
    </location>
</feature>
<dbReference type="SUPFAM" id="SSF52540">
    <property type="entry name" value="P-loop containing nucleoside triphosphate hydrolases"/>
    <property type="match status" value="1"/>
</dbReference>
<name>A0A1X7U319_AMPQE</name>
<gene>
    <name evidence="12" type="primary">100632887</name>
</gene>
<dbReference type="GO" id="GO:0016020">
    <property type="term" value="C:membrane"/>
    <property type="evidence" value="ECO:0007669"/>
    <property type="project" value="UniProtKB-SubCell"/>
</dbReference>
<comment type="subcellular location">
    <subcellularLocation>
        <location evidence="1">Membrane</location>
        <topology evidence="1">Multi-pass membrane protein</topology>
    </subcellularLocation>
</comment>
<evidence type="ECO:0000256" key="3">
    <source>
        <dbReference type="ARBA" id="ARBA00022741"/>
    </source>
</evidence>
<sequence length="956" mass="106275">MEQKSTDPKTSYWHTKPAPLRRKLSFFTSRDKSKPAHSQYVAEFYQKLHEKLSFSHHHLNWQPSCLQPETTLPDNEILNFCETTMEESNIRQICHALYLKEISRLNPQLSEGQLFVDGLFELISREIPWPLTEGAGGLKTRPSPKELFSVYNLSSLLLARYWTRPDNIDELPSYLSVGASFVEYVLRTHGPLGLSQLFSSLPSSGGGHGFRPSKSFSYKGDDLFSLELKWKRFVEGESSGPFSLTHCGLLVDLCKKYYKSCSFRMILVFVIILINVSLQLGLAISFSYLLSLGFGASRSDFRTTFIWSAIVLAIILSRFILSNIAALLINTVVIHIGLNLRWQVARRIHCVSYAFFSDHSPGSILSVFSKDVSFIESFISVSMTTLLWACLMLIACIAYAVTIAWPLGLSLCLAYIVSHAFTVWLSSFLGLYNLRKNQALDKSNDIFKEMLDGYKENRIYRCASFWLSKLEGVLKTEYSPQSFKSNQLVQFVVSFQMLIPHVLGVLLMLGIVLLSDYKWIEFEHGVSVYLMYQLTLMAVSSASGHFSTLESARVSMSRINSLLFNEYHNMKELGQLPDDSLVSALLRSRLSCHGRRGVPVSFESVSFCYSSSASHWTLYDVSFRLGAGEKMAIVGESGGGKSTILSLILQVLLPTEGSVCIAGQETTGRPDGSAVAIFQSNHIFGTSLRENVRLGRLDAEDEEIEEACQLAGLGDWIEELPHGYDTLLRSSGGHGWGLSSSSLSGGQVQRIGLARMLLSNAPVLLLDEMTSALDPLTESKVFSTVLDATSGKTLISVTHKIEQARVYDKIMVLSHGRIKEIGSHSDLMSREGHYYRLVKREEGVVSPSRPTPIQQRHSLSHLALTPLQCKGVAVQQRVDTPIIIEPISGLIKATPLQTVDEEPSHLGSMILCPQGSHGGLSPLRSEYQSGDEGNLSIENPFPKILSLPSSTPNKLN</sequence>
<evidence type="ECO:0000256" key="2">
    <source>
        <dbReference type="ARBA" id="ARBA00022692"/>
    </source>
</evidence>
<evidence type="ECO:0000313" key="13">
    <source>
        <dbReference type="Proteomes" id="UP000007879"/>
    </source>
</evidence>
<feature type="transmembrane region" description="Helical" evidence="9">
    <location>
        <begin position="386"/>
        <end position="407"/>
    </location>
</feature>
<dbReference type="PROSITE" id="PS50929">
    <property type="entry name" value="ABC_TM1F"/>
    <property type="match status" value="1"/>
</dbReference>
<feature type="transmembrane region" description="Helical" evidence="9">
    <location>
        <begin position="413"/>
        <end position="434"/>
    </location>
</feature>
<dbReference type="Gene3D" id="1.20.1560.10">
    <property type="entry name" value="ABC transporter type 1, transmembrane domain"/>
    <property type="match status" value="1"/>
</dbReference>
<dbReference type="GO" id="GO:0016887">
    <property type="term" value="F:ATP hydrolysis activity"/>
    <property type="evidence" value="ECO:0007669"/>
    <property type="project" value="InterPro"/>
</dbReference>
<evidence type="ECO:0000259" key="11">
    <source>
        <dbReference type="PROSITE" id="PS50929"/>
    </source>
</evidence>
<evidence type="ECO:0000256" key="1">
    <source>
        <dbReference type="ARBA" id="ARBA00004141"/>
    </source>
</evidence>
<reference evidence="13" key="1">
    <citation type="journal article" date="2010" name="Nature">
        <title>The Amphimedon queenslandica genome and the evolution of animal complexity.</title>
        <authorList>
            <person name="Srivastava M."/>
            <person name="Simakov O."/>
            <person name="Chapman J."/>
            <person name="Fahey B."/>
            <person name="Gauthier M.E."/>
            <person name="Mitros T."/>
            <person name="Richards G.S."/>
            <person name="Conaco C."/>
            <person name="Dacre M."/>
            <person name="Hellsten U."/>
            <person name="Larroux C."/>
            <person name="Putnam N.H."/>
            <person name="Stanke M."/>
            <person name="Adamska M."/>
            <person name="Darling A."/>
            <person name="Degnan S.M."/>
            <person name="Oakley T.H."/>
            <person name="Plachetzki D.C."/>
            <person name="Zhai Y."/>
            <person name="Adamski M."/>
            <person name="Calcino A."/>
            <person name="Cummins S.F."/>
            <person name="Goodstein D.M."/>
            <person name="Harris C."/>
            <person name="Jackson D.J."/>
            <person name="Leys S.P."/>
            <person name="Shu S."/>
            <person name="Woodcroft B.J."/>
            <person name="Vervoort M."/>
            <person name="Kosik K.S."/>
            <person name="Manning G."/>
            <person name="Degnan B.M."/>
            <person name="Rokhsar D.S."/>
        </authorList>
    </citation>
    <scope>NUCLEOTIDE SEQUENCE [LARGE SCALE GENOMIC DNA]</scope>
</reference>
<dbReference type="InterPro" id="IPR003439">
    <property type="entry name" value="ABC_transporter-like_ATP-bd"/>
</dbReference>
<dbReference type="InterPro" id="IPR011527">
    <property type="entry name" value="ABC1_TM_dom"/>
</dbReference>
<dbReference type="SUPFAM" id="SSF90123">
    <property type="entry name" value="ABC transporter transmembrane region"/>
    <property type="match status" value="1"/>
</dbReference>
<comment type="similarity">
    <text evidence="7">Belongs to the ABC transporter superfamily. ABCB family. Heavy Metal importer (TC 3.A.1.210) subfamily.</text>
</comment>
<dbReference type="GO" id="GO:0140359">
    <property type="term" value="F:ABC-type transporter activity"/>
    <property type="evidence" value="ECO:0007669"/>
    <property type="project" value="InterPro"/>
</dbReference>
<dbReference type="PANTHER" id="PTHR24221:SF654">
    <property type="entry name" value="ATP-BINDING CASSETTE SUB-FAMILY B MEMBER 6"/>
    <property type="match status" value="1"/>
</dbReference>
<evidence type="ECO:0000256" key="8">
    <source>
        <dbReference type="SAM" id="MobiDB-lite"/>
    </source>
</evidence>
<dbReference type="Pfam" id="PF00005">
    <property type="entry name" value="ABC_tran"/>
    <property type="match status" value="1"/>
</dbReference>
<organism evidence="12">
    <name type="scientific">Amphimedon queenslandica</name>
    <name type="common">Sponge</name>
    <dbReference type="NCBI Taxonomy" id="400682"/>
    <lineage>
        <taxon>Eukaryota</taxon>
        <taxon>Metazoa</taxon>
        <taxon>Porifera</taxon>
        <taxon>Demospongiae</taxon>
        <taxon>Heteroscleromorpha</taxon>
        <taxon>Haplosclerida</taxon>
        <taxon>Niphatidae</taxon>
        <taxon>Amphimedon</taxon>
    </lineage>
</organism>
<keyword evidence="6 9" id="KW-0472">Membrane</keyword>
<dbReference type="InterPro" id="IPR036640">
    <property type="entry name" value="ABC1_TM_sf"/>
</dbReference>
<dbReference type="PROSITE" id="PS50893">
    <property type="entry name" value="ABC_TRANSPORTER_2"/>
    <property type="match status" value="1"/>
</dbReference>
<keyword evidence="13" id="KW-1185">Reference proteome</keyword>
<dbReference type="AlphaFoldDB" id="A0A1X7U319"/>